<dbReference type="OMA" id="PMSALAW"/>
<dbReference type="PANTHER" id="PTHR38797">
    <property type="entry name" value="NUCLEAR PORE COMPLEX PROTEIN NUP85-RELATED"/>
    <property type="match status" value="1"/>
</dbReference>
<dbReference type="PANTHER" id="PTHR38797:SF4">
    <property type="entry name" value="NUCLEAR PORE COMPLEX PROTEIN NUP85"/>
    <property type="match status" value="1"/>
</dbReference>
<dbReference type="InterPro" id="IPR053204">
    <property type="entry name" value="Oxopyrrolidines_Biosynth-assoc"/>
</dbReference>
<reference evidence="1 2" key="1">
    <citation type="journal article" date="2013" name="BMC Genomics">
        <title>Genomics-driven discovery of the pneumocandin biosynthetic gene cluster in the fungus Glarea lozoyensis.</title>
        <authorList>
            <person name="Chen L."/>
            <person name="Yue Q."/>
            <person name="Zhang X."/>
            <person name="Xiang M."/>
            <person name="Wang C."/>
            <person name="Li S."/>
            <person name="Che Y."/>
            <person name="Ortiz-Lopez F.J."/>
            <person name="Bills G.F."/>
            <person name="Liu X."/>
            <person name="An Z."/>
        </authorList>
    </citation>
    <scope>NUCLEOTIDE SEQUENCE [LARGE SCALE GENOMIC DNA]</scope>
    <source>
        <strain evidence="2">ATCC 20868 / MF5171</strain>
    </source>
</reference>
<proteinExistence type="predicted"/>
<keyword evidence="2" id="KW-1185">Reference proteome</keyword>
<dbReference type="KEGG" id="glz:GLAREA_10131"/>
<dbReference type="EMBL" id="KE145356">
    <property type="protein sequence ID" value="EPE34437.1"/>
    <property type="molecule type" value="Genomic_DNA"/>
</dbReference>
<organism evidence="1 2">
    <name type="scientific">Glarea lozoyensis (strain ATCC 20868 / MF5171)</name>
    <dbReference type="NCBI Taxonomy" id="1116229"/>
    <lineage>
        <taxon>Eukaryota</taxon>
        <taxon>Fungi</taxon>
        <taxon>Dikarya</taxon>
        <taxon>Ascomycota</taxon>
        <taxon>Pezizomycotina</taxon>
        <taxon>Leotiomycetes</taxon>
        <taxon>Helotiales</taxon>
        <taxon>Helotiaceae</taxon>
        <taxon>Glarea</taxon>
    </lineage>
</organism>
<dbReference type="Proteomes" id="UP000016922">
    <property type="component" value="Unassembled WGS sequence"/>
</dbReference>
<evidence type="ECO:0000313" key="2">
    <source>
        <dbReference type="Proteomes" id="UP000016922"/>
    </source>
</evidence>
<dbReference type="HOGENOM" id="CLU_035263_2_1_1"/>
<accession>S3D7G5</accession>
<dbReference type="eggNOG" id="ENOG502RM4W">
    <property type="taxonomic scope" value="Eukaryota"/>
</dbReference>
<dbReference type="AlphaFoldDB" id="S3D7G5"/>
<dbReference type="RefSeq" id="XP_008078372.1">
    <property type="nucleotide sequence ID" value="XM_008080181.1"/>
</dbReference>
<name>S3D7G5_GLAL2</name>
<dbReference type="Pfam" id="PF12311">
    <property type="entry name" value="DUF3632"/>
    <property type="match status" value="1"/>
</dbReference>
<evidence type="ECO:0000313" key="1">
    <source>
        <dbReference type="EMBL" id="EPE34437.1"/>
    </source>
</evidence>
<dbReference type="InterPro" id="IPR022085">
    <property type="entry name" value="OpdG"/>
</dbReference>
<gene>
    <name evidence="1" type="ORF">GLAREA_10131</name>
</gene>
<dbReference type="GeneID" id="19469178"/>
<sequence>MARQRPSWVNKTLLTSQVYDVIEGFVSSPNCEASEIATSLTSLFLPFTRTRSDIENVDCLWGTIFWTASTFFPGATEHWRLIELVREIQRIPAPPGEAISADEDANGHEWWVDLPGWTRVWADLECDAPITTPIRNRKGATQEQPMKFTPGPWRREDGKPMSALAWTNLNAFAAKLYAQTPLDYLGLIGLQSFLEALEKDISPRDLDNVVPAAACWVLSAGKSLWDNSEEFGMAINERDPIDSLTMSGGELYTGTRGLSDERWTFWKERFAILSKRLDLSPNTRLFASQAFDEMKCIEVRK</sequence>
<dbReference type="OrthoDB" id="3350591at2759"/>
<protein>
    <submittedName>
        <fullName evidence="1">Uncharacterized protein</fullName>
    </submittedName>
</protein>